<evidence type="ECO:0000256" key="1">
    <source>
        <dbReference type="SAM" id="Coils"/>
    </source>
</evidence>
<dbReference type="InParanoid" id="A0A7J7DPE4"/>
<sequence length="362" mass="40576">MAESDSTSKLQTILHLLESAGFDDVGGSDFSVSDKITRGLSWCVAANSPLDAVSTETSAHLDKIENSERIEEALSSLRCPHPLRASQIENVDCEAILPVLRWLLSNCTQNERKIRNELQKLRDRINDAGASTMVEKLISLMGSLQVLERLELDCNSDTECSKLQAEVIELEDLVATGSDRGSFSDVLNRSLQESFGNLSLAKKELAAELKAVLSLKRQLDDVPIQSELIQYEHRFAELYVHIQDKHRQTQKYYATYNTLLEIKELMLKEISLLNSISSQFRDAITTAAGRLKLIDSMEGIAKSSQQKLEKVQRRLQEEQVVCDALKVRYSAAIAEQRQCSPLLKTFQEEFVKNDGLQSQGAL</sequence>
<dbReference type="AlphaFoldDB" id="A0A7J7DPE4"/>
<dbReference type="Pfam" id="PF09762">
    <property type="entry name" value="CCDC93_CC"/>
    <property type="match status" value="1"/>
</dbReference>
<feature type="coiled-coil region" evidence="1">
    <location>
        <begin position="104"/>
        <end position="131"/>
    </location>
</feature>
<keyword evidence="4" id="KW-1185">Reference proteome</keyword>
<dbReference type="EMBL" id="JAAARO010000004">
    <property type="protein sequence ID" value="KAF5748221.1"/>
    <property type="molecule type" value="Genomic_DNA"/>
</dbReference>
<dbReference type="PANTHER" id="PTHR16441">
    <property type="entry name" value="FIDIPIDINE"/>
    <property type="match status" value="1"/>
</dbReference>
<dbReference type="OrthoDB" id="16092at2759"/>
<evidence type="ECO:0000259" key="2">
    <source>
        <dbReference type="Pfam" id="PF09762"/>
    </source>
</evidence>
<proteinExistence type="predicted"/>
<gene>
    <name evidence="3" type="ORF">HS088_TW04G00172</name>
</gene>
<dbReference type="PANTHER" id="PTHR16441:SF0">
    <property type="entry name" value="COILED-COIL DOMAIN-CONTAINING PROTEIN 93"/>
    <property type="match status" value="1"/>
</dbReference>
<evidence type="ECO:0000313" key="4">
    <source>
        <dbReference type="Proteomes" id="UP000593562"/>
    </source>
</evidence>
<keyword evidence="1" id="KW-0175">Coiled coil</keyword>
<dbReference type="GO" id="GO:0006893">
    <property type="term" value="P:Golgi to plasma membrane transport"/>
    <property type="evidence" value="ECO:0007669"/>
    <property type="project" value="TreeGrafter"/>
</dbReference>
<feature type="domain" description="CCDC93 coiled-coil" evidence="2">
    <location>
        <begin position="104"/>
        <end position="359"/>
    </location>
</feature>
<evidence type="ECO:0000313" key="3">
    <source>
        <dbReference type="EMBL" id="KAF5748221.1"/>
    </source>
</evidence>
<dbReference type="InterPro" id="IPR039116">
    <property type="entry name" value="CCDC93"/>
</dbReference>
<accession>A0A7J7DPE4</accession>
<protein>
    <recommendedName>
        <fullName evidence="2">CCDC93 coiled-coil domain-containing protein</fullName>
    </recommendedName>
</protein>
<reference evidence="3 4" key="1">
    <citation type="journal article" date="2020" name="Nat. Commun.">
        <title>Genome of Tripterygium wilfordii and identification of cytochrome P450 involved in triptolide biosynthesis.</title>
        <authorList>
            <person name="Tu L."/>
            <person name="Su P."/>
            <person name="Zhang Z."/>
            <person name="Gao L."/>
            <person name="Wang J."/>
            <person name="Hu T."/>
            <person name="Zhou J."/>
            <person name="Zhang Y."/>
            <person name="Zhao Y."/>
            <person name="Liu Y."/>
            <person name="Song Y."/>
            <person name="Tong Y."/>
            <person name="Lu Y."/>
            <person name="Yang J."/>
            <person name="Xu C."/>
            <person name="Jia M."/>
            <person name="Peters R.J."/>
            <person name="Huang L."/>
            <person name="Gao W."/>
        </authorList>
    </citation>
    <scope>NUCLEOTIDE SEQUENCE [LARGE SCALE GENOMIC DNA]</scope>
    <source>
        <strain evidence="4">cv. XIE 37</strain>
        <tissue evidence="3">Leaf</tissue>
    </source>
</reference>
<dbReference type="Proteomes" id="UP000593562">
    <property type="component" value="Unassembled WGS sequence"/>
</dbReference>
<dbReference type="FunCoup" id="A0A7J7DPE4">
    <property type="interactions" value="454"/>
</dbReference>
<organism evidence="3 4">
    <name type="scientific">Tripterygium wilfordii</name>
    <name type="common">Thunder God vine</name>
    <dbReference type="NCBI Taxonomy" id="458696"/>
    <lineage>
        <taxon>Eukaryota</taxon>
        <taxon>Viridiplantae</taxon>
        <taxon>Streptophyta</taxon>
        <taxon>Embryophyta</taxon>
        <taxon>Tracheophyta</taxon>
        <taxon>Spermatophyta</taxon>
        <taxon>Magnoliopsida</taxon>
        <taxon>eudicotyledons</taxon>
        <taxon>Gunneridae</taxon>
        <taxon>Pentapetalae</taxon>
        <taxon>rosids</taxon>
        <taxon>fabids</taxon>
        <taxon>Celastrales</taxon>
        <taxon>Celastraceae</taxon>
        <taxon>Tripterygium</taxon>
    </lineage>
</organism>
<comment type="caution">
    <text evidence="3">The sequence shown here is derived from an EMBL/GenBank/DDBJ whole genome shotgun (WGS) entry which is preliminary data.</text>
</comment>
<dbReference type="InterPro" id="IPR019159">
    <property type="entry name" value="CCDC93_CC"/>
</dbReference>
<name>A0A7J7DPE4_TRIWF</name>
<feature type="coiled-coil region" evidence="1">
    <location>
        <begin position="294"/>
        <end position="328"/>
    </location>
</feature>